<proteinExistence type="predicted"/>
<dbReference type="PROSITE" id="PS50889">
    <property type="entry name" value="S4"/>
    <property type="match status" value="1"/>
</dbReference>
<dbReference type="OrthoDB" id="9811532at2"/>
<dbReference type="EMBL" id="QZEY01000005">
    <property type="protein sequence ID" value="RJL31971.1"/>
    <property type="molecule type" value="Genomic_DNA"/>
</dbReference>
<accession>A0A3A4AS08</accession>
<dbReference type="Proteomes" id="UP000265768">
    <property type="component" value="Unassembled WGS sequence"/>
</dbReference>
<protein>
    <submittedName>
        <fullName evidence="2">RNA-binding S4 domain-containing protein</fullName>
    </submittedName>
</protein>
<dbReference type="InterPro" id="IPR036986">
    <property type="entry name" value="S4_RNA-bd_sf"/>
</dbReference>
<evidence type="ECO:0000313" key="2">
    <source>
        <dbReference type="EMBL" id="RJL31971.1"/>
    </source>
</evidence>
<organism evidence="2 3">
    <name type="scientific">Bailinhaonella thermotolerans</name>
    <dbReference type="NCBI Taxonomy" id="1070861"/>
    <lineage>
        <taxon>Bacteria</taxon>
        <taxon>Bacillati</taxon>
        <taxon>Actinomycetota</taxon>
        <taxon>Actinomycetes</taxon>
        <taxon>Streptosporangiales</taxon>
        <taxon>Streptosporangiaceae</taxon>
        <taxon>Bailinhaonella</taxon>
    </lineage>
</organism>
<dbReference type="AlphaFoldDB" id="A0A3A4AS08"/>
<keyword evidence="1" id="KW-0694">RNA-binding</keyword>
<dbReference type="Gene3D" id="3.10.290.10">
    <property type="entry name" value="RNA-binding S4 domain"/>
    <property type="match status" value="1"/>
</dbReference>
<reference evidence="2 3" key="1">
    <citation type="submission" date="2018-09" db="EMBL/GenBank/DDBJ databases">
        <title>YIM 75507 draft genome.</title>
        <authorList>
            <person name="Tang S."/>
            <person name="Feng Y."/>
        </authorList>
    </citation>
    <scope>NUCLEOTIDE SEQUENCE [LARGE SCALE GENOMIC DNA]</scope>
    <source>
        <strain evidence="2 3">YIM 75507</strain>
    </source>
</reference>
<dbReference type="SUPFAM" id="SSF55174">
    <property type="entry name" value="Alpha-L RNA-binding motif"/>
    <property type="match status" value="1"/>
</dbReference>
<gene>
    <name evidence="2" type="ORF">D5H75_16125</name>
</gene>
<evidence type="ECO:0000256" key="1">
    <source>
        <dbReference type="PROSITE-ProRule" id="PRU00182"/>
    </source>
</evidence>
<comment type="caution">
    <text evidence="2">The sequence shown here is derived from an EMBL/GenBank/DDBJ whole genome shotgun (WGS) entry which is preliminary data.</text>
</comment>
<dbReference type="RefSeq" id="WP_119927288.1">
    <property type="nucleotide sequence ID" value="NZ_QZEY01000005.1"/>
</dbReference>
<dbReference type="Pfam" id="PF13275">
    <property type="entry name" value="S4_2"/>
    <property type="match status" value="1"/>
</dbReference>
<evidence type="ECO:0000313" key="3">
    <source>
        <dbReference type="Proteomes" id="UP000265768"/>
    </source>
</evidence>
<dbReference type="GO" id="GO:0003723">
    <property type="term" value="F:RNA binding"/>
    <property type="evidence" value="ECO:0007669"/>
    <property type="project" value="UniProtKB-KW"/>
</dbReference>
<keyword evidence="3" id="KW-1185">Reference proteome</keyword>
<name>A0A3A4AS08_9ACTN</name>
<sequence length="73" mass="7914">MRLTFDLTGDHIALCDLLKVCDIMDTGGAAKQFIADGNVEVDGELELRKTRKIRPGMVVTGDDFEIHVVAAPA</sequence>